<dbReference type="PRINTS" id="PR00164">
    <property type="entry name" value="ABC2TRNSPORT"/>
</dbReference>
<dbReference type="Proteomes" id="UP000580718">
    <property type="component" value="Unassembled WGS sequence"/>
</dbReference>
<evidence type="ECO:0000256" key="3">
    <source>
        <dbReference type="ARBA" id="ARBA00022448"/>
    </source>
</evidence>
<dbReference type="EMBL" id="QKNV01000010">
    <property type="protein sequence ID" value="PZA23204.1"/>
    <property type="molecule type" value="Genomic_DNA"/>
</dbReference>
<feature type="transmembrane region" description="Helical" evidence="10">
    <location>
        <begin position="241"/>
        <end position="259"/>
    </location>
</feature>
<feature type="transmembrane region" description="Helical" evidence="10">
    <location>
        <begin position="75"/>
        <end position="99"/>
    </location>
</feature>
<dbReference type="OrthoDB" id="9789409at2"/>
<evidence type="ECO:0000256" key="7">
    <source>
        <dbReference type="ARBA" id="ARBA00022989"/>
    </source>
</evidence>
<dbReference type="InterPro" id="IPR000412">
    <property type="entry name" value="ABC_2_transport"/>
</dbReference>
<feature type="transmembrane region" description="Helical" evidence="10">
    <location>
        <begin position="111"/>
        <end position="138"/>
    </location>
</feature>
<evidence type="ECO:0000256" key="9">
    <source>
        <dbReference type="ARBA" id="ARBA00023251"/>
    </source>
</evidence>
<protein>
    <recommendedName>
        <fullName evidence="10">Transport permease protein</fullName>
    </recommendedName>
</protein>
<evidence type="ECO:0000313" key="15">
    <source>
        <dbReference type="Proteomes" id="UP000580718"/>
    </source>
</evidence>
<gene>
    <name evidence="13" type="ORF">DMO24_01195</name>
    <name evidence="12" type="ORF">FHX36_003974</name>
</gene>
<dbReference type="RefSeq" id="WP_110550522.1">
    <property type="nucleotide sequence ID" value="NZ_JACIBU010000001.1"/>
</dbReference>
<proteinExistence type="inferred from homology"/>
<evidence type="ECO:0000313" key="13">
    <source>
        <dbReference type="EMBL" id="PZA23204.1"/>
    </source>
</evidence>
<keyword evidence="9" id="KW-0046">Antibiotic resistance</keyword>
<reference evidence="12 15" key="2">
    <citation type="submission" date="2020-08" db="EMBL/GenBank/DDBJ databases">
        <title>Sequencing the genomes of 1000 actinobacteria strains.</title>
        <authorList>
            <person name="Klenk H.-P."/>
        </authorList>
    </citation>
    <scope>NUCLEOTIDE SEQUENCE [LARGE SCALE GENOMIC DNA]</scope>
    <source>
        <strain evidence="12 15">DSM 16678</strain>
    </source>
</reference>
<evidence type="ECO:0000313" key="12">
    <source>
        <dbReference type="EMBL" id="MBB3678239.1"/>
    </source>
</evidence>
<keyword evidence="5" id="KW-0997">Cell inner membrane</keyword>
<dbReference type="GO" id="GO:0046677">
    <property type="term" value="P:response to antibiotic"/>
    <property type="evidence" value="ECO:0007669"/>
    <property type="project" value="UniProtKB-KW"/>
</dbReference>
<dbReference type="Proteomes" id="UP000247602">
    <property type="component" value="Unassembled WGS sequence"/>
</dbReference>
<dbReference type="InterPro" id="IPR013525">
    <property type="entry name" value="ABC2_TM"/>
</dbReference>
<feature type="transmembrane region" description="Helical" evidence="10">
    <location>
        <begin position="31"/>
        <end position="55"/>
    </location>
</feature>
<comment type="subcellular location">
    <subcellularLocation>
        <location evidence="1">Cell inner membrane</location>
        <topology evidence="1">Multi-pass membrane protein</topology>
    </subcellularLocation>
    <subcellularLocation>
        <location evidence="10">Cell membrane</location>
        <topology evidence="10">Multi-pass membrane protein</topology>
    </subcellularLocation>
</comment>
<keyword evidence="6 10" id="KW-0812">Transmembrane</keyword>
<dbReference type="AlphaFoldDB" id="A0A323VEA5"/>
<dbReference type="PROSITE" id="PS51012">
    <property type="entry name" value="ABC_TM2"/>
    <property type="match status" value="1"/>
</dbReference>
<evidence type="ECO:0000256" key="6">
    <source>
        <dbReference type="ARBA" id="ARBA00022692"/>
    </source>
</evidence>
<keyword evidence="3 10" id="KW-0813">Transport</keyword>
<keyword evidence="7 10" id="KW-1133">Transmembrane helix</keyword>
<organism evidence="13 14">
    <name type="scientific">Modestobacter versicolor</name>
    <dbReference type="NCBI Taxonomy" id="429133"/>
    <lineage>
        <taxon>Bacteria</taxon>
        <taxon>Bacillati</taxon>
        <taxon>Actinomycetota</taxon>
        <taxon>Actinomycetes</taxon>
        <taxon>Geodermatophilales</taxon>
        <taxon>Geodermatophilaceae</taxon>
        <taxon>Modestobacter</taxon>
    </lineage>
</organism>
<dbReference type="GO" id="GO:0043190">
    <property type="term" value="C:ATP-binding cassette (ABC) transporter complex"/>
    <property type="evidence" value="ECO:0007669"/>
    <property type="project" value="InterPro"/>
</dbReference>
<comment type="similarity">
    <text evidence="2 10">Belongs to the ABC-2 integral membrane protein family.</text>
</comment>
<dbReference type="InterPro" id="IPR047817">
    <property type="entry name" value="ABC2_TM_bact-type"/>
</dbReference>
<feature type="transmembrane region" description="Helical" evidence="10">
    <location>
        <begin position="177"/>
        <end position="196"/>
    </location>
</feature>
<feature type="transmembrane region" description="Helical" evidence="10">
    <location>
        <begin position="144"/>
        <end position="170"/>
    </location>
</feature>
<dbReference type="GO" id="GO:0015920">
    <property type="term" value="P:lipopolysaccharide transport"/>
    <property type="evidence" value="ECO:0007669"/>
    <property type="project" value="TreeGrafter"/>
</dbReference>
<reference evidence="13 14" key="1">
    <citation type="submission" date="2018-06" db="EMBL/GenBank/DDBJ databases">
        <title>Draft genome sequence of Modestobacter versicolor CP153-2.</title>
        <authorList>
            <person name="Gundlapally S.R."/>
        </authorList>
    </citation>
    <scope>NUCLEOTIDE SEQUENCE [LARGE SCALE GENOMIC DNA]</scope>
    <source>
        <strain evidence="13 14">CP153-2</strain>
    </source>
</reference>
<dbReference type="PANTHER" id="PTHR30413:SF8">
    <property type="entry name" value="TRANSPORT PERMEASE PROTEIN"/>
    <property type="match status" value="1"/>
</dbReference>
<evidence type="ECO:0000313" key="14">
    <source>
        <dbReference type="Proteomes" id="UP000247602"/>
    </source>
</evidence>
<evidence type="ECO:0000256" key="8">
    <source>
        <dbReference type="ARBA" id="ARBA00023136"/>
    </source>
</evidence>
<evidence type="ECO:0000256" key="1">
    <source>
        <dbReference type="ARBA" id="ARBA00004429"/>
    </source>
</evidence>
<sequence length="270" mass="29888">MTQSLREVWQYRGLIGNFANREIKGKYKGSLLGSAWSLINPLATLATYSLVFGFILRFPTPVAGNGTLQSFPIYLFTALVVWNFFHAVTTSGMGALVGAGPLLRKIHFPPFAPVMGSALAVLNQTAIEFGLLVVVYLVVQNISWTILLVPVLLLLLGAFALGLGMLLAIVNARFRDVAYIVTVLLGLLFYASPIIYPITLVTDLYAAHPWLRIYEYNPITSFVESFRAVLWHLDFPGWGRLAYLTVLSLVVLAVGWTFFQRKAADVSEEL</sequence>
<keyword evidence="14" id="KW-1185">Reference proteome</keyword>
<dbReference type="PANTHER" id="PTHR30413">
    <property type="entry name" value="INNER MEMBRANE TRANSPORT PERMEASE"/>
    <property type="match status" value="1"/>
</dbReference>
<feature type="domain" description="ABC transmembrane type-2" evidence="11">
    <location>
        <begin position="32"/>
        <end position="262"/>
    </location>
</feature>
<evidence type="ECO:0000256" key="2">
    <source>
        <dbReference type="ARBA" id="ARBA00007783"/>
    </source>
</evidence>
<comment type="caution">
    <text evidence="13">The sequence shown here is derived from an EMBL/GenBank/DDBJ whole genome shotgun (WGS) entry which is preliminary data.</text>
</comment>
<accession>A0A323VEA5</accession>
<evidence type="ECO:0000259" key="11">
    <source>
        <dbReference type="PROSITE" id="PS51012"/>
    </source>
</evidence>
<name>A0A323VEA5_9ACTN</name>
<evidence type="ECO:0000256" key="10">
    <source>
        <dbReference type="RuleBase" id="RU361157"/>
    </source>
</evidence>
<keyword evidence="8 10" id="KW-0472">Membrane</keyword>
<dbReference type="EMBL" id="JACIBU010000001">
    <property type="protein sequence ID" value="MBB3678239.1"/>
    <property type="molecule type" value="Genomic_DNA"/>
</dbReference>
<dbReference type="GO" id="GO:0140359">
    <property type="term" value="F:ABC-type transporter activity"/>
    <property type="evidence" value="ECO:0007669"/>
    <property type="project" value="InterPro"/>
</dbReference>
<keyword evidence="4 10" id="KW-1003">Cell membrane</keyword>
<evidence type="ECO:0000256" key="5">
    <source>
        <dbReference type="ARBA" id="ARBA00022519"/>
    </source>
</evidence>
<dbReference type="Pfam" id="PF01061">
    <property type="entry name" value="ABC2_membrane"/>
    <property type="match status" value="1"/>
</dbReference>
<evidence type="ECO:0000256" key="4">
    <source>
        <dbReference type="ARBA" id="ARBA00022475"/>
    </source>
</evidence>